<dbReference type="Proteomes" id="UP000071561">
    <property type="component" value="Chromosome"/>
</dbReference>
<proteinExistence type="predicted"/>
<dbReference type="GO" id="GO:0006259">
    <property type="term" value="P:DNA metabolic process"/>
    <property type="evidence" value="ECO:0007669"/>
    <property type="project" value="InterPro"/>
</dbReference>
<sequence length="310" mass="33908">MSTEIAPQQQQAVKKFAEGTVDSILKRVADFQSAGELVLPPNYIPENAVRSAWLILQQTVDLNKKPALEVCTMESIANAFLEMVTQGLSVIKKQCYFVVYGNKLELEESYIGKIAISKRNANVKEVNAVTVYKQDTFVYSVDHTTGRKHIEKHEQSLANVIPEEIVGAYAIVIYNDGSTDSEIMSLGQIHKAWAQGGSRGASPAHKNFPDQMCEKTVIGRALKIESGASDDSSLLPNDPQSANVSNIIEQNANKKELVFEEAQVVVDKAADPVDYRKSGIQPNENFDSAQQTPDLNGGPASTPPKSRAPF</sequence>
<evidence type="ECO:0000313" key="2">
    <source>
        <dbReference type="EMBL" id="AMQ00964.1"/>
    </source>
</evidence>
<evidence type="ECO:0000313" key="3">
    <source>
        <dbReference type="Proteomes" id="UP000071561"/>
    </source>
</evidence>
<dbReference type="KEGG" id="pcm:AY601_4113"/>
<keyword evidence="3" id="KW-1185">Reference proteome</keyword>
<dbReference type="PATRIC" id="fig|188932.3.peg.4269"/>
<dbReference type="GO" id="GO:0003677">
    <property type="term" value="F:DNA binding"/>
    <property type="evidence" value="ECO:0007669"/>
    <property type="project" value="InterPro"/>
</dbReference>
<dbReference type="InterPro" id="IPR018330">
    <property type="entry name" value="RecT_fam"/>
</dbReference>
<dbReference type="Pfam" id="PF03837">
    <property type="entry name" value="RecT"/>
    <property type="match status" value="1"/>
</dbReference>
<reference evidence="2 3" key="1">
    <citation type="submission" date="2016-03" db="EMBL/GenBank/DDBJ databases">
        <title>Complete genome sequence of Pedobacter cryoconitis PAMC 27485.</title>
        <authorList>
            <person name="Lee J."/>
            <person name="Kim O.-S."/>
        </authorList>
    </citation>
    <scope>NUCLEOTIDE SEQUENCE [LARGE SCALE GENOMIC DNA]</scope>
    <source>
        <strain evidence="2 3">PAMC 27485</strain>
    </source>
</reference>
<evidence type="ECO:0000256" key="1">
    <source>
        <dbReference type="SAM" id="MobiDB-lite"/>
    </source>
</evidence>
<protein>
    <submittedName>
        <fullName evidence="2">RecT family protein</fullName>
    </submittedName>
</protein>
<feature type="compositionally biased region" description="Polar residues" evidence="1">
    <location>
        <begin position="280"/>
        <end position="294"/>
    </location>
</feature>
<dbReference type="OrthoDB" id="1045432at2"/>
<name>A0A127VI07_9SPHI</name>
<dbReference type="EMBL" id="CP014504">
    <property type="protein sequence ID" value="AMQ00964.1"/>
    <property type="molecule type" value="Genomic_DNA"/>
</dbReference>
<gene>
    <name evidence="2" type="ORF">AY601_4113</name>
</gene>
<dbReference type="RefSeq" id="WP_068404539.1">
    <property type="nucleotide sequence ID" value="NZ_CP014504.1"/>
</dbReference>
<organism evidence="2 3">
    <name type="scientific">Pedobacter cryoconitis</name>
    <dbReference type="NCBI Taxonomy" id="188932"/>
    <lineage>
        <taxon>Bacteria</taxon>
        <taxon>Pseudomonadati</taxon>
        <taxon>Bacteroidota</taxon>
        <taxon>Sphingobacteriia</taxon>
        <taxon>Sphingobacteriales</taxon>
        <taxon>Sphingobacteriaceae</taxon>
        <taxon>Pedobacter</taxon>
    </lineage>
</organism>
<dbReference type="AlphaFoldDB" id="A0A127VI07"/>
<feature type="region of interest" description="Disordered" evidence="1">
    <location>
        <begin position="270"/>
        <end position="310"/>
    </location>
</feature>
<accession>A0A127VI07</accession>